<protein>
    <recommendedName>
        <fullName evidence="2">DUF3500 domain-containing protein</fullName>
    </recommendedName>
</protein>
<dbReference type="InterPro" id="IPR021889">
    <property type="entry name" value="DUF3500"/>
</dbReference>
<dbReference type="Pfam" id="PF12006">
    <property type="entry name" value="DUF3500"/>
    <property type="match status" value="1"/>
</dbReference>
<dbReference type="PANTHER" id="PTHR37489:SF1">
    <property type="entry name" value="DUF3500 DOMAIN-CONTAINING PROTEIN"/>
    <property type="match status" value="1"/>
</dbReference>
<sequence>MGQIARRGKHYLRAQSGKSDACGKEEDMKKSEFVRSLLMPGVLASVVLVSASCSSSTDEMLGAANDFISILSEEQRERTLFEFEDAERHRWHFIPPEMFPRAGVTLKEMDPEQRGRAHDLIRSALSQSGYMTTLQIMELEDVLQALEGGGRFARDSEEYVLSVFGTPSADTSWGWRFEGHHVSLHFTIVGGAVIASSPAFLGANPAEVLDGPDKGLRALADKEDVARTLLQALDAGQREMAIISDVAPRDIVTGAELEIDPLTPVGIGATMLSEEQRLLLMDLITAYTSVMAEGIADYRLERLYDEGIDKIAFAWAGGVERGEQHYYRVQGPTFLIEYDNTQNNANHIHSVWREFDGDFGRDLLREHVSSTPH</sequence>
<accession>A0A381R4U0</accession>
<evidence type="ECO:0008006" key="2">
    <source>
        <dbReference type="Google" id="ProtNLM"/>
    </source>
</evidence>
<evidence type="ECO:0000313" key="1">
    <source>
        <dbReference type="EMBL" id="SUZ86781.1"/>
    </source>
</evidence>
<gene>
    <name evidence="1" type="ORF">METZ01_LOCUS39635</name>
</gene>
<dbReference type="AlphaFoldDB" id="A0A381R4U0"/>
<proteinExistence type="predicted"/>
<dbReference type="PANTHER" id="PTHR37489">
    <property type="entry name" value="DUF3500 DOMAIN-CONTAINING PROTEIN"/>
    <property type="match status" value="1"/>
</dbReference>
<organism evidence="1">
    <name type="scientific">marine metagenome</name>
    <dbReference type="NCBI Taxonomy" id="408172"/>
    <lineage>
        <taxon>unclassified sequences</taxon>
        <taxon>metagenomes</taxon>
        <taxon>ecological metagenomes</taxon>
    </lineage>
</organism>
<dbReference type="EMBL" id="UINC01001699">
    <property type="protein sequence ID" value="SUZ86781.1"/>
    <property type="molecule type" value="Genomic_DNA"/>
</dbReference>
<name>A0A381R4U0_9ZZZZ</name>
<reference evidence="1" key="1">
    <citation type="submission" date="2018-05" db="EMBL/GenBank/DDBJ databases">
        <authorList>
            <person name="Lanie J.A."/>
            <person name="Ng W.-L."/>
            <person name="Kazmierczak K.M."/>
            <person name="Andrzejewski T.M."/>
            <person name="Davidsen T.M."/>
            <person name="Wayne K.J."/>
            <person name="Tettelin H."/>
            <person name="Glass J.I."/>
            <person name="Rusch D."/>
            <person name="Podicherti R."/>
            <person name="Tsui H.-C.T."/>
            <person name="Winkler M.E."/>
        </authorList>
    </citation>
    <scope>NUCLEOTIDE SEQUENCE</scope>
</reference>